<dbReference type="InParanoid" id="D8R449"/>
<keyword evidence="2" id="KW-1185">Reference proteome</keyword>
<dbReference type="AlphaFoldDB" id="D8R449"/>
<dbReference type="EMBL" id="GL377571">
    <property type="protein sequence ID" value="EFJ33053.1"/>
    <property type="molecule type" value="Genomic_DNA"/>
</dbReference>
<protein>
    <recommendedName>
        <fullName evidence="3">Protein kinase domain-containing protein</fullName>
    </recommendedName>
</protein>
<proteinExistence type="predicted"/>
<dbReference type="KEGG" id="smo:SELMODRAFT_407171"/>
<gene>
    <name evidence="1" type="ORF">SELMODRAFT_407171</name>
</gene>
<dbReference type="HOGENOM" id="CLU_028901_2_0_1"/>
<evidence type="ECO:0000313" key="1">
    <source>
        <dbReference type="EMBL" id="EFJ33053.1"/>
    </source>
</evidence>
<dbReference type="Proteomes" id="UP000001514">
    <property type="component" value="Unassembled WGS sequence"/>
</dbReference>
<dbReference type="SUPFAM" id="SSF56112">
    <property type="entry name" value="Protein kinase-like (PK-like)"/>
    <property type="match status" value="1"/>
</dbReference>
<organism evidence="2">
    <name type="scientific">Selaginella moellendorffii</name>
    <name type="common">Spikemoss</name>
    <dbReference type="NCBI Taxonomy" id="88036"/>
    <lineage>
        <taxon>Eukaryota</taxon>
        <taxon>Viridiplantae</taxon>
        <taxon>Streptophyta</taxon>
        <taxon>Embryophyta</taxon>
        <taxon>Tracheophyta</taxon>
        <taxon>Lycopodiopsida</taxon>
        <taxon>Selaginellales</taxon>
        <taxon>Selaginellaceae</taxon>
        <taxon>Selaginella</taxon>
    </lineage>
</organism>
<accession>D8R449</accession>
<evidence type="ECO:0008006" key="3">
    <source>
        <dbReference type="Google" id="ProtNLM"/>
    </source>
</evidence>
<dbReference type="InterPro" id="IPR011009">
    <property type="entry name" value="Kinase-like_dom_sf"/>
</dbReference>
<reference evidence="1 2" key="1">
    <citation type="journal article" date="2011" name="Science">
        <title>The Selaginella genome identifies genetic changes associated with the evolution of vascular plants.</title>
        <authorList>
            <person name="Banks J.A."/>
            <person name="Nishiyama T."/>
            <person name="Hasebe M."/>
            <person name="Bowman J.L."/>
            <person name="Gribskov M."/>
            <person name="dePamphilis C."/>
            <person name="Albert V.A."/>
            <person name="Aono N."/>
            <person name="Aoyama T."/>
            <person name="Ambrose B.A."/>
            <person name="Ashton N.W."/>
            <person name="Axtell M.J."/>
            <person name="Barker E."/>
            <person name="Barker M.S."/>
            <person name="Bennetzen J.L."/>
            <person name="Bonawitz N.D."/>
            <person name="Chapple C."/>
            <person name="Cheng C."/>
            <person name="Correa L.G."/>
            <person name="Dacre M."/>
            <person name="DeBarry J."/>
            <person name="Dreyer I."/>
            <person name="Elias M."/>
            <person name="Engstrom E.M."/>
            <person name="Estelle M."/>
            <person name="Feng L."/>
            <person name="Finet C."/>
            <person name="Floyd S.K."/>
            <person name="Frommer W.B."/>
            <person name="Fujita T."/>
            <person name="Gramzow L."/>
            <person name="Gutensohn M."/>
            <person name="Harholt J."/>
            <person name="Hattori M."/>
            <person name="Heyl A."/>
            <person name="Hirai T."/>
            <person name="Hiwatashi Y."/>
            <person name="Ishikawa M."/>
            <person name="Iwata M."/>
            <person name="Karol K.G."/>
            <person name="Koehler B."/>
            <person name="Kolukisaoglu U."/>
            <person name="Kubo M."/>
            <person name="Kurata T."/>
            <person name="Lalonde S."/>
            <person name="Li K."/>
            <person name="Li Y."/>
            <person name="Litt A."/>
            <person name="Lyons E."/>
            <person name="Manning G."/>
            <person name="Maruyama T."/>
            <person name="Michael T.P."/>
            <person name="Mikami K."/>
            <person name="Miyazaki S."/>
            <person name="Morinaga S."/>
            <person name="Murata T."/>
            <person name="Mueller-Roeber B."/>
            <person name="Nelson D.R."/>
            <person name="Obara M."/>
            <person name="Oguri Y."/>
            <person name="Olmstead R.G."/>
            <person name="Onodera N."/>
            <person name="Petersen B.L."/>
            <person name="Pils B."/>
            <person name="Prigge M."/>
            <person name="Rensing S.A."/>
            <person name="Riano-Pachon D.M."/>
            <person name="Roberts A.W."/>
            <person name="Sato Y."/>
            <person name="Scheller H.V."/>
            <person name="Schulz B."/>
            <person name="Schulz C."/>
            <person name="Shakirov E.V."/>
            <person name="Shibagaki N."/>
            <person name="Shinohara N."/>
            <person name="Shippen D.E."/>
            <person name="Soerensen I."/>
            <person name="Sotooka R."/>
            <person name="Sugimoto N."/>
            <person name="Sugita M."/>
            <person name="Sumikawa N."/>
            <person name="Tanurdzic M."/>
            <person name="Theissen G."/>
            <person name="Ulvskov P."/>
            <person name="Wakazuki S."/>
            <person name="Weng J.K."/>
            <person name="Willats W.W."/>
            <person name="Wipf D."/>
            <person name="Wolf P.G."/>
            <person name="Yang L."/>
            <person name="Zimmer A.D."/>
            <person name="Zhu Q."/>
            <person name="Mitros T."/>
            <person name="Hellsten U."/>
            <person name="Loque D."/>
            <person name="Otillar R."/>
            <person name="Salamov A."/>
            <person name="Schmutz J."/>
            <person name="Shapiro H."/>
            <person name="Lindquist E."/>
            <person name="Lucas S."/>
            <person name="Rokhsar D."/>
            <person name="Grigoriev I.V."/>
        </authorList>
    </citation>
    <scope>NUCLEOTIDE SEQUENCE [LARGE SCALE GENOMIC DNA]</scope>
</reference>
<name>D8R449_SELML</name>
<sequence length="500" mass="56357">MDDVFSTPVRIVYVHPAEERGRNVDDLRAKVAFRAVPSDIKNLGDLVNWLKTVLKVDAVLSSKGWMEIPTPDPGAHLPPTFELHLRKALFTDASDNSKEWARTVLQPFPFAVLDVAGLRRALEEPLPLPLPVGPATYATLDPSYATQFIPTNQYPAERISGCVTNFMNSRVALGMSENLLQSIWDSAFCNLWMELLYLSEITSIQFNRNVTDHSGASTTNVRPDLLLWILNRLCVTFEEKRVTLEEAYQDLINKLGVLPPQYYGPVQWIVGVALAGPEMAGDKTTCLRLSINFLRIALTISSIYSKLNFLPRPFNVLPPAFYGSLSQITRTLRIVYPKVIKEIRPWSQHVAEGFTTTAFVTQAYGLGAVGLVSGVVKVRAERYNVVIQSVGYEQMISSEEDLWPAIQSALHGLHALHQAGLVHRDIRWKKHPQASCYCWLRAWDDNTLVDGVYTRSSDLYLVGRLMESFRDLSPEAKEFQAKLLRHEFLSAQEALHYLSR</sequence>
<dbReference type="Gramene" id="EFJ33053">
    <property type="protein sequence ID" value="EFJ33053"/>
    <property type="gene ID" value="SELMODRAFT_407171"/>
</dbReference>
<evidence type="ECO:0000313" key="2">
    <source>
        <dbReference type="Proteomes" id="UP000001514"/>
    </source>
</evidence>